<evidence type="ECO:0000256" key="2">
    <source>
        <dbReference type="PROSITE-ProRule" id="PRU00335"/>
    </source>
</evidence>
<proteinExistence type="predicted"/>
<dbReference type="InterPro" id="IPR036271">
    <property type="entry name" value="Tet_transcr_reg_TetR-rel_C_sf"/>
</dbReference>
<evidence type="ECO:0000313" key="4">
    <source>
        <dbReference type="EMBL" id="KOH46222.1"/>
    </source>
</evidence>
<dbReference type="InterPro" id="IPR050624">
    <property type="entry name" value="HTH-type_Tx_Regulator"/>
</dbReference>
<dbReference type="SUPFAM" id="SSF48498">
    <property type="entry name" value="Tetracyclin repressor-like, C-terminal domain"/>
    <property type="match status" value="1"/>
</dbReference>
<name>A0A0L8VDJ1_9BACT</name>
<keyword evidence="1 2" id="KW-0238">DNA-binding</keyword>
<dbReference type="AlphaFoldDB" id="A0A0L8VDJ1"/>
<dbReference type="Proteomes" id="UP000036958">
    <property type="component" value="Unassembled WGS sequence"/>
</dbReference>
<dbReference type="STRING" id="1409788.NC99_09500"/>
<dbReference type="Pfam" id="PF00440">
    <property type="entry name" value="TetR_N"/>
    <property type="match status" value="1"/>
</dbReference>
<dbReference type="Gene3D" id="1.10.357.10">
    <property type="entry name" value="Tetracycline Repressor, domain 2"/>
    <property type="match status" value="1"/>
</dbReference>
<dbReference type="PROSITE" id="PS50977">
    <property type="entry name" value="HTH_TETR_2"/>
    <property type="match status" value="1"/>
</dbReference>
<evidence type="ECO:0000313" key="5">
    <source>
        <dbReference type="Proteomes" id="UP000036958"/>
    </source>
</evidence>
<dbReference type="PANTHER" id="PTHR43479">
    <property type="entry name" value="ACREF/ENVCD OPERON REPRESSOR-RELATED"/>
    <property type="match status" value="1"/>
</dbReference>
<dbReference type="SUPFAM" id="SSF46689">
    <property type="entry name" value="Homeodomain-like"/>
    <property type="match status" value="1"/>
</dbReference>
<feature type="DNA-binding region" description="H-T-H motif" evidence="2">
    <location>
        <begin position="29"/>
        <end position="48"/>
    </location>
</feature>
<dbReference type="PRINTS" id="PR00455">
    <property type="entry name" value="HTHTETR"/>
</dbReference>
<dbReference type="InterPro" id="IPR001647">
    <property type="entry name" value="HTH_TetR"/>
</dbReference>
<dbReference type="InterPro" id="IPR009057">
    <property type="entry name" value="Homeodomain-like_sf"/>
</dbReference>
<gene>
    <name evidence="4" type="ORF">NC99_09500</name>
</gene>
<evidence type="ECO:0000259" key="3">
    <source>
        <dbReference type="PROSITE" id="PS50977"/>
    </source>
</evidence>
<comment type="caution">
    <text evidence="4">The sequence shown here is derived from an EMBL/GenBank/DDBJ whole genome shotgun (WGS) entry which is preliminary data.</text>
</comment>
<dbReference type="OrthoDB" id="6430772at2"/>
<dbReference type="Gene3D" id="1.10.10.60">
    <property type="entry name" value="Homeodomain-like"/>
    <property type="match status" value="1"/>
</dbReference>
<accession>A0A0L8VDJ1</accession>
<keyword evidence="5" id="KW-1185">Reference proteome</keyword>
<dbReference type="RefSeq" id="WP_053180212.1">
    <property type="nucleotide sequence ID" value="NZ_LGIA01000040.1"/>
</dbReference>
<dbReference type="EMBL" id="LGIA01000040">
    <property type="protein sequence ID" value="KOH46222.1"/>
    <property type="molecule type" value="Genomic_DNA"/>
</dbReference>
<organism evidence="4 5">
    <name type="scientific">Sunxiuqinia dokdonensis</name>
    <dbReference type="NCBI Taxonomy" id="1409788"/>
    <lineage>
        <taxon>Bacteria</taxon>
        <taxon>Pseudomonadati</taxon>
        <taxon>Bacteroidota</taxon>
        <taxon>Bacteroidia</taxon>
        <taxon>Marinilabiliales</taxon>
        <taxon>Prolixibacteraceae</taxon>
        <taxon>Sunxiuqinia</taxon>
    </lineage>
</organism>
<dbReference type="PANTHER" id="PTHR43479:SF11">
    <property type="entry name" value="ACREF_ENVCD OPERON REPRESSOR-RELATED"/>
    <property type="match status" value="1"/>
</dbReference>
<sequence>MMEKDEIIKDEILTQAQQLFQQYGLKKTTMDEIAAACGKAKSTLYHYFKSKEEVFDAVIQMEMLNLRRHVKNKVEEHRSMIDKINTYVLEFHKEAINKVNIYRVIKQESSSKEVARKQFLKMMEFEQAYIVRILEDGFDSGEFKETAKEDIPWLAEMLLASFYGLVQYGIEKDGFYNEEKMIRIVNLVTPKIFC</sequence>
<feature type="domain" description="HTH tetR-type" evidence="3">
    <location>
        <begin position="6"/>
        <end position="66"/>
    </location>
</feature>
<dbReference type="GO" id="GO:0003677">
    <property type="term" value="F:DNA binding"/>
    <property type="evidence" value="ECO:0007669"/>
    <property type="project" value="UniProtKB-UniRule"/>
</dbReference>
<dbReference type="PATRIC" id="fig|1409788.3.peg.967"/>
<evidence type="ECO:0000256" key="1">
    <source>
        <dbReference type="ARBA" id="ARBA00023125"/>
    </source>
</evidence>
<protein>
    <recommendedName>
        <fullName evidence="3">HTH tetR-type domain-containing protein</fullName>
    </recommendedName>
</protein>
<reference evidence="5" key="1">
    <citation type="submission" date="2015-07" db="EMBL/GenBank/DDBJ databases">
        <title>Genome sequencing of Sunxiuqinia dokdonensis strain SK.</title>
        <authorList>
            <person name="Ahn S."/>
            <person name="Kim B.-C."/>
        </authorList>
    </citation>
    <scope>NUCLEOTIDE SEQUENCE [LARGE SCALE GENOMIC DNA]</scope>
    <source>
        <strain evidence="5">SK</strain>
    </source>
</reference>